<reference evidence="1 2" key="1">
    <citation type="journal article" date="2015" name="BMC Genomics">
        <title>The genome of the truffle-parasite Tolypocladium ophioglossoides and the evolution of antifungal peptaibiotics.</title>
        <authorList>
            <person name="Quandt C.A."/>
            <person name="Bushley K.E."/>
            <person name="Spatafora J.W."/>
        </authorList>
    </citation>
    <scope>NUCLEOTIDE SEQUENCE [LARGE SCALE GENOMIC DNA]</scope>
    <source>
        <strain evidence="1 2">CBS 100239</strain>
    </source>
</reference>
<organism evidence="1 2">
    <name type="scientific">Tolypocladium ophioglossoides (strain CBS 100239)</name>
    <name type="common">Snaketongue truffleclub</name>
    <name type="synonym">Elaphocordyceps ophioglossoides</name>
    <dbReference type="NCBI Taxonomy" id="1163406"/>
    <lineage>
        <taxon>Eukaryota</taxon>
        <taxon>Fungi</taxon>
        <taxon>Dikarya</taxon>
        <taxon>Ascomycota</taxon>
        <taxon>Pezizomycotina</taxon>
        <taxon>Sordariomycetes</taxon>
        <taxon>Hypocreomycetidae</taxon>
        <taxon>Hypocreales</taxon>
        <taxon>Ophiocordycipitaceae</taxon>
        <taxon>Tolypocladium</taxon>
    </lineage>
</organism>
<dbReference type="EMBL" id="LFRF01000034">
    <property type="protein sequence ID" value="KND87598.1"/>
    <property type="molecule type" value="Genomic_DNA"/>
</dbReference>
<proteinExistence type="predicted"/>
<accession>A0A0L0N0F8</accession>
<name>A0A0L0N0F8_TOLOC</name>
<sequence length="87" mass="10424">MMKMSLFYSASRREKLSKDPKIQAKLKGVPFTYQPKDPNRVKAPIRRLVKERLYCDESFWPEEMDYMREHPEDLQWLKGHVRPGGNL</sequence>
<dbReference type="OrthoDB" id="4379079at2759"/>
<evidence type="ECO:0000313" key="2">
    <source>
        <dbReference type="Proteomes" id="UP000036947"/>
    </source>
</evidence>
<gene>
    <name evidence="1" type="ORF">TOPH_07717</name>
</gene>
<protein>
    <submittedName>
        <fullName evidence="1">Uncharacterized protein</fullName>
    </submittedName>
</protein>
<evidence type="ECO:0000313" key="1">
    <source>
        <dbReference type="EMBL" id="KND87598.1"/>
    </source>
</evidence>
<dbReference type="AlphaFoldDB" id="A0A0L0N0F8"/>
<keyword evidence="2" id="KW-1185">Reference proteome</keyword>
<comment type="caution">
    <text evidence="1">The sequence shown here is derived from an EMBL/GenBank/DDBJ whole genome shotgun (WGS) entry which is preliminary data.</text>
</comment>
<dbReference type="Proteomes" id="UP000036947">
    <property type="component" value="Unassembled WGS sequence"/>
</dbReference>